<dbReference type="PROSITE" id="PS51898">
    <property type="entry name" value="TYR_RECOMBINASE"/>
    <property type="match status" value="1"/>
</dbReference>
<dbReference type="InterPro" id="IPR050090">
    <property type="entry name" value="Tyrosine_recombinase_XerCD"/>
</dbReference>
<evidence type="ECO:0000256" key="3">
    <source>
        <dbReference type="ARBA" id="ARBA00023125"/>
    </source>
</evidence>
<dbReference type="InterPro" id="IPR010998">
    <property type="entry name" value="Integrase_recombinase_N"/>
</dbReference>
<dbReference type="PROSITE" id="PS51900">
    <property type="entry name" value="CB"/>
    <property type="match status" value="1"/>
</dbReference>
<evidence type="ECO:0000256" key="2">
    <source>
        <dbReference type="ARBA" id="ARBA00022908"/>
    </source>
</evidence>
<dbReference type="Pfam" id="PF00589">
    <property type="entry name" value="Phage_integrase"/>
    <property type="match status" value="1"/>
</dbReference>
<feature type="domain" description="Core-binding (CB)" evidence="7">
    <location>
        <begin position="11"/>
        <end position="94"/>
    </location>
</feature>
<name>A0ABW2LAM0_9BACT</name>
<dbReference type="SUPFAM" id="SSF56349">
    <property type="entry name" value="DNA breaking-rejoining enzymes"/>
    <property type="match status" value="1"/>
</dbReference>
<dbReference type="Gene3D" id="1.10.150.130">
    <property type="match status" value="1"/>
</dbReference>
<evidence type="ECO:0000259" key="6">
    <source>
        <dbReference type="PROSITE" id="PS51898"/>
    </source>
</evidence>
<dbReference type="RefSeq" id="WP_379714190.1">
    <property type="nucleotide sequence ID" value="NZ_JBHTBS010000008.1"/>
</dbReference>
<evidence type="ECO:0000313" key="9">
    <source>
        <dbReference type="Proteomes" id="UP001596472"/>
    </source>
</evidence>
<organism evidence="8 9">
    <name type="scientific">Haloferula chungangensis</name>
    <dbReference type="NCBI Taxonomy" id="1048331"/>
    <lineage>
        <taxon>Bacteria</taxon>
        <taxon>Pseudomonadati</taxon>
        <taxon>Verrucomicrobiota</taxon>
        <taxon>Verrucomicrobiia</taxon>
        <taxon>Verrucomicrobiales</taxon>
        <taxon>Verrucomicrobiaceae</taxon>
        <taxon>Haloferula</taxon>
    </lineage>
</organism>
<keyword evidence="9" id="KW-1185">Reference proteome</keyword>
<dbReference type="InterPro" id="IPR044068">
    <property type="entry name" value="CB"/>
</dbReference>
<evidence type="ECO:0000313" key="8">
    <source>
        <dbReference type="EMBL" id="MFC7338635.1"/>
    </source>
</evidence>
<evidence type="ECO:0000259" key="7">
    <source>
        <dbReference type="PROSITE" id="PS51900"/>
    </source>
</evidence>
<evidence type="ECO:0000256" key="1">
    <source>
        <dbReference type="ARBA" id="ARBA00008857"/>
    </source>
</evidence>
<accession>A0ABW2LAM0</accession>
<proteinExistence type="inferred from homology"/>
<reference evidence="9" key="1">
    <citation type="journal article" date="2019" name="Int. J. Syst. Evol. Microbiol.">
        <title>The Global Catalogue of Microorganisms (GCM) 10K type strain sequencing project: providing services to taxonomists for standard genome sequencing and annotation.</title>
        <authorList>
            <consortium name="The Broad Institute Genomics Platform"/>
            <consortium name="The Broad Institute Genome Sequencing Center for Infectious Disease"/>
            <person name="Wu L."/>
            <person name="Ma J."/>
        </authorList>
    </citation>
    <scope>NUCLEOTIDE SEQUENCE [LARGE SCALE GENOMIC DNA]</scope>
    <source>
        <strain evidence="9">CGMCC 4.1467</strain>
    </source>
</reference>
<keyword evidence="2" id="KW-0229">DNA integration</keyword>
<comment type="similarity">
    <text evidence="1">Belongs to the 'phage' integrase family.</text>
</comment>
<dbReference type="PANTHER" id="PTHR30349:SF64">
    <property type="entry name" value="PROPHAGE INTEGRASE INTD-RELATED"/>
    <property type="match status" value="1"/>
</dbReference>
<dbReference type="InterPro" id="IPR004107">
    <property type="entry name" value="Integrase_SAM-like_N"/>
</dbReference>
<feature type="domain" description="Tyr recombinase" evidence="6">
    <location>
        <begin position="111"/>
        <end position="308"/>
    </location>
</feature>
<dbReference type="EMBL" id="JBHTBS010000008">
    <property type="protein sequence ID" value="MFC7338635.1"/>
    <property type="molecule type" value="Genomic_DNA"/>
</dbReference>
<dbReference type="Proteomes" id="UP001596472">
    <property type="component" value="Unassembled WGS sequence"/>
</dbReference>
<dbReference type="PANTHER" id="PTHR30349">
    <property type="entry name" value="PHAGE INTEGRASE-RELATED"/>
    <property type="match status" value="1"/>
</dbReference>
<keyword evidence="4" id="KW-0233">DNA recombination</keyword>
<protein>
    <submittedName>
        <fullName evidence="8">Tyrosine-type recombinase/integrase</fullName>
    </submittedName>
</protein>
<evidence type="ECO:0000256" key="5">
    <source>
        <dbReference type="PROSITE-ProRule" id="PRU01248"/>
    </source>
</evidence>
<sequence length="319" mass="36989">MRKKDNAHKRLASATWYQEFNRFVDLKGLAKRTRQTYLGWVHQLADHYPKSDLPELPPESVLDFLIHIQDERKLRPSTVNQAVCSLRTLYRDHLGIDWDIWKKIQIKFDEPLPHVLTREEVLRLLQTFRCPRFKTFFTLVYQCGLRLNEALHIKPKHINGERLVILIPETHSKSRKAREVPITPRLLKRLRTFWLSHRNREWLFPGMGRGWKSSGLSVEQAMHRSTKSMSESSVWQAIAVAVAECGLSKTHVHISTHTLRHSFATHMLEGNASIIQVASYLGHSSLKDTIRYLHVTEISDQKGREALDTLVDPGESEGI</sequence>
<dbReference type="Gene3D" id="1.10.443.10">
    <property type="entry name" value="Intergrase catalytic core"/>
    <property type="match status" value="1"/>
</dbReference>
<evidence type="ECO:0000256" key="4">
    <source>
        <dbReference type="ARBA" id="ARBA00023172"/>
    </source>
</evidence>
<dbReference type="Pfam" id="PF13495">
    <property type="entry name" value="Phage_int_SAM_4"/>
    <property type="match status" value="1"/>
</dbReference>
<dbReference type="InterPro" id="IPR011010">
    <property type="entry name" value="DNA_brk_join_enz"/>
</dbReference>
<dbReference type="InterPro" id="IPR013762">
    <property type="entry name" value="Integrase-like_cat_sf"/>
</dbReference>
<gene>
    <name evidence="8" type="ORF">ACFQY0_15675</name>
</gene>
<keyword evidence="3 5" id="KW-0238">DNA-binding</keyword>
<dbReference type="InterPro" id="IPR002104">
    <property type="entry name" value="Integrase_catalytic"/>
</dbReference>
<comment type="caution">
    <text evidence="8">The sequence shown here is derived from an EMBL/GenBank/DDBJ whole genome shotgun (WGS) entry which is preliminary data.</text>
</comment>